<dbReference type="GO" id="GO:0005634">
    <property type="term" value="C:nucleus"/>
    <property type="evidence" value="ECO:0007669"/>
    <property type="project" value="TreeGrafter"/>
</dbReference>
<dbReference type="GO" id="GO:0003676">
    <property type="term" value="F:nucleic acid binding"/>
    <property type="evidence" value="ECO:0007669"/>
    <property type="project" value="InterPro"/>
</dbReference>
<evidence type="ECO:0000256" key="2">
    <source>
        <dbReference type="ARBA" id="ARBA00022801"/>
    </source>
</evidence>
<comment type="caution">
    <text evidence="4">The sequence shown here is derived from an EMBL/GenBank/DDBJ whole genome shotgun (WGS) entry which is preliminary data.</text>
</comment>
<dbReference type="GO" id="GO:0008408">
    <property type="term" value="F:3'-5' exonuclease activity"/>
    <property type="evidence" value="ECO:0007669"/>
    <property type="project" value="InterPro"/>
</dbReference>
<sequence>MEYSWGRRRLSASVSTLNPAPNNHPTTTIHHVSIASETIETTVTCDGPTITQWVTAMSSVHRGKTVVVGLDVEWRPNFTKYTNNRAATLQVCIGTKCLIIQLFHLPAIPQSLRDFLSEMTFVGVEVANDAAKLTREYGLTCQNIKDLREAAGVQVRPGPRPGLKGLAREIVGLEIEKPKSVTLSNWEVIDTASSKFTRPRCTGCMGFESSVDCQQWNQKADVGGRRHLNGQTMTTMRVVSGRAAANGVRRPLATVMVVVICPFKLQPTLIQWGSPDYREWSSPDSMYTPAASNENPNGYISTLSGKA</sequence>
<feature type="domain" description="3'-5' exonuclease" evidence="3">
    <location>
        <begin position="60"/>
        <end position="187"/>
    </location>
</feature>
<protein>
    <recommendedName>
        <fullName evidence="3">3'-5' exonuclease domain-containing protein</fullName>
    </recommendedName>
</protein>
<keyword evidence="2" id="KW-0378">Hydrolase</keyword>
<dbReference type="GO" id="GO:0005737">
    <property type="term" value="C:cytoplasm"/>
    <property type="evidence" value="ECO:0007669"/>
    <property type="project" value="TreeGrafter"/>
</dbReference>
<evidence type="ECO:0000256" key="1">
    <source>
        <dbReference type="ARBA" id="ARBA00022722"/>
    </source>
</evidence>
<dbReference type="EMBL" id="JAKOGI010000041">
    <property type="protein sequence ID" value="KAJ8447090.1"/>
    <property type="molecule type" value="Genomic_DNA"/>
</dbReference>
<dbReference type="InterPro" id="IPR051132">
    <property type="entry name" value="3-5_Exonuclease_domain"/>
</dbReference>
<dbReference type="InterPro" id="IPR012337">
    <property type="entry name" value="RNaseH-like_sf"/>
</dbReference>
<accession>A0A9Q1QP03</accession>
<dbReference type="AlphaFoldDB" id="A0A9Q1QP03"/>
<keyword evidence="5" id="KW-1185">Reference proteome</keyword>
<keyword evidence="1" id="KW-0540">Nuclease</keyword>
<gene>
    <name evidence="4" type="ORF">Cgig2_022819</name>
</gene>
<dbReference type="Proteomes" id="UP001153076">
    <property type="component" value="Unassembled WGS sequence"/>
</dbReference>
<evidence type="ECO:0000313" key="4">
    <source>
        <dbReference type="EMBL" id="KAJ8447090.1"/>
    </source>
</evidence>
<name>A0A9Q1QP03_9CARY</name>
<reference evidence="4" key="1">
    <citation type="submission" date="2022-04" db="EMBL/GenBank/DDBJ databases">
        <title>Carnegiea gigantea Genome sequencing and assembly v2.</title>
        <authorList>
            <person name="Copetti D."/>
            <person name="Sanderson M.J."/>
            <person name="Burquez A."/>
            <person name="Wojciechowski M.F."/>
        </authorList>
    </citation>
    <scope>NUCLEOTIDE SEQUENCE</scope>
    <source>
        <strain evidence="4">SGP5-SGP5p</strain>
        <tissue evidence="4">Aerial part</tissue>
    </source>
</reference>
<dbReference type="GO" id="GO:0006139">
    <property type="term" value="P:nucleobase-containing compound metabolic process"/>
    <property type="evidence" value="ECO:0007669"/>
    <property type="project" value="InterPro"/>
</dbReference>
<dbReference type="Pfam" id="PF01612">
    <property type="entry name" value="DNA_pol_A_exo1"/>
    <property type="match status" value="1"/>
</dbReference>
<dbReference type="InterPro" id="IPR002562">
    <property type="entry name" value="3'-5'_exonuclease_dom"/>
</dbReference>
<dbReference type="Gene3D" id="3.30.420.10">
    <property type="entry name" value="Ribonuclease H-like superfamily/Ribonuclease H"/>
    <property type="match status" value="1"/>
</dbReference>
<dbReference type="CDD" id="cd06141">
    <property type="entry name" value="WRN_exo"/>
    <property type="match status" value="1"/>
</dbReference>
<dbReference type="OrthoDB" id="10261556at2759"/>
<dbReference type="PANTHER" id="PTHR13620">
    <property type="entry name" value="3-5 EXONUCLEASE"/>
    <property type="match status" value="1"/>
</dbReference>
<dbReference type="SUPFAM" id="SSF53098">
    <property type="entry name" value="Ribonuclease H-like"/>
    <property type="match status" value="1"/>
</dbReference>
<organism evidence="4 5">
    <name type="scientific">Carnegiea gigantea</name>
    <dbReference type="NCBI Taxonomy" id="171969"/>
    <lineage>
        <taxon>Eukaryota</taxon>
        <taxon>Viridiplantae</taxon>
        <taxon>Streptophyta</taxon>
        <taxon>Embryophyta</taxon>
        <taxon>Tracheophyta</taxon>
        <taxon>Spermatophyta</taxon>
        <taxon>Magnoliopsida</taxon>
        <taxon>eudicotyledons</taxon>
        <taxon>Gunneridae</taxon>
        <taxon>Pentapetalae</taxon>
        <taxon>Caryophyllales</taxon>
        <taxon>Cactineae</taxon>
        <taxon>Cactaceae</taxon>
        <taxon>Cactoideae</taxon>
        <taxon>Echinocereeae</taxon>
        <taxon>Carnegiea</taxon>
    </lineage>
</organism>
<proteinExistence type="predicted"/>
<evidence type="ECO:0000313" key="5">
    <source>
        <dbReference type="Proteomes" id="UP001153076"/>
    </source>
</evidence>
<dbReference type="PANTHER" id="PTHR13620:SF121">
    <property type="entry name" value="EMB|CAB82946.1-RELATED"/>
    <property type="match status" value="1"/>
</dbReference>
<evidence type="ECO:0000259" key="3">
    <source>
        <dbReference type="Pfam" id="PF01612"/>
    </source>
</evidence>
<dbReference type="InterPro" id="IPR036397">
    <property type="entry name" value="RNaseH_sf"/>
</dbReference>